<dbReference type="Pfam" id="PF01966">
    <property type="entry name" value="HD"/>
    <property type="match status" value="1"/>
</dbReference>
<comment type="caution">
    <text evidence="2">The sequence shown here is derived from an EMBL/GenBank/DDBJ whole genome shotgun (WGS) entry which is preliminary data.</text>
</comment>
<gene>
    <name evidence="2" type="ORF">Ahu01nite_097210</name>
</gene>
<keyword evidence="3" id="KW-1185">Reference proteome</keyword>
<dbReference type="Proteomes" id="UP000603200">
    <property type="component" value="Unassembled WGS sequence"/>
</dbReference>
<accession>A0ABQ4A7D2</accession>
<dbReference type="NCBIfam" id="TIGR00277">
    <property type="entry name" value="HDIG"/>
    <property type="match status" value="1"/>
</dbReference>
<dbReference type="InterPro" id="IPR003607">
    <property type="entry name" value="HD/PDEase_dom"/>
</dbReference>
<sequence length="206" mass="22677">MHIPTDSEIRALHERLAPTPQALTSVLTHCEIVCRIAEQLLAAPSPNLDLDLDPALVRAGCLLHDIGVYALYTPEGTLDHANYIRHGILGHEMLRTEGLPEGLCRFCSCHTGVGLTQDDITRQHLPLPPGDYQPRTPEEQLVMYADKFHSKKTPPTFLTASTYATTARRFGPGKEATFTALVTHYGEPELTALSQEYGHAIQTTTP</sequence>
<organism evidence="2 3">
    <name type="scientific">Winogradskya humida</name>
    <dbReference type="NCBI Taxonomy" id="113566"/>
    <lineage>
        <taxon>Bacteria</taxon>
        <taxon>Bacillati</taxon>
        <taxon>Actinomycetota</taxon>
        <taxon>Actinomycetes</taxon>
        <taxon>Micromonosporales</taxon>
        <taxon>Micromonosporaceae</taxon>
        <taxon>Winogradskya</taxon>
    </lineage>
</organism>
<evidence type="ECO:0000313" key="2">
    <source>
        <dbReference type="EMBL" id="GIE26619.1"/>
    </source>
</evidence>
<dbReference type="RefSeq" id="WP_203843511.1">
    <property type="nucleotide sequence ID" value="NZ_BAAATV010000037.1"/>
</dbReference>
<dbReference type="Gene3D" id="1.10.3210.10">
    <property type="entry name" value="Hypothetical protein af1432"/>
    <property type="match status" value="1"/>
</dbReference>
<feature type="domain" description="HD/PDEase" evidence="1">
    <location>
        <begin position="22"/>
        <end position="160"/>
    </location>
</feature>
<evidence type="ECO:0000259" key="1">
    <source>
        <dbReference type="SMART" id="SM00471"/>
    </source>
</evidence>
<evidence type="ECO:0000313" key="3">
    <source>
        <dbReference type="Proteomes" id="UP000603200"/>
    </source>
</evidence>
<dbReference type="InterPro" id="IPR006675">
    <property type="entry name" value="HDIG_dom"/>
</dbReference>
<dbReference type="SUPFAM" id="SSF109604">
    <property type="entry name" value="HD-domain/PDEase-like"/>
    <property type="match status" value="1"/>
</dbReference>
<name>A0ABQ4A7D2_9ACTN</name>
<protein>
    <recommendedName>
        <fullName evidence="1">HD/PDEase domain-containing protein</fullName>
    </recommendedName>
</protein>
<dbReference type="SMART" id="SM00471">
    <property type="entry name" value="HDc"/>
    <property type="match status" value="1"/>
</dbReference>
<proteinExistence type="predicted"/>
<dbReference type="EMBL" id="BOMN01000147">
    <property type="protein sequence ID" value="GIE26619.1"/>
    <property type="molecule type" value="Genomic_DNA"/>
</dbReference>
<dbReference type="CDD" id="cd00077">
    <property type="entry name" value="HDc"/>
    <property type="match status" value="1"/>
</dbReference>
<reference evidence="2 3" key="1">
    <citation type="submission" date="2021-01" db="EMBL/GenBank/DDBJ databases">
        <title>Whole genome shotgun sequence of Actinoplanes humidus NBRC 14915.</title>
        <authorList>
            <person name="Komaki H."/>
            <person name="Tamura T."/>
        </authorList>
    </citation>
    <scope>NUCLEOTIDE SEQUENCE [LARGE SCALE GENOMIC DNA]</scope>
    <source>
        <strain evidence="2 3">NBRC 14915</strain>
    </source>
</reference>
<dbReference type="InterPro" id="IPR006674">
    <property type="entry name" value="HD_domain"/>
</dbReference>